<dbReference type="Gene3D" id="1.25.40.10">
    <property type="entry name" value="Tetratricopeptide repeat domain"/>
    <property type="match status" value="3"/>
</dbReference>
<dbReference type="GeneID" id="100830300"/>
<evidence type="ECO:0000313" key="7">
    <source>
        <dbReference type="Proteomes" id="UP000008810"/>
    </source>
</evidence>
<dbReference type="RefSeq" id="XP_003564466.3">
    <property type="nucleotide sequence ID" value="XM_003564418.4"/>
</dbReference>
<dbReference type="InterPro" id="IPR011990">
    <property type="entry name" value="TPR-like_helical_dom_sf"/>
</dbReference>
<dbReference type="Pfam" id="PF20431">
    <property type="entry name" value="E_motif"/>
    <property type="match status" value="1"/>
</dbReference>
<reference evidence="5 6" key="1">
    <citation type="journal article" date="2010" name="Nature">
        <title>Genome sequencing and analysis of the model grass Brachypodium distachyon.</title>
        <authorList>
            <consortium name="International Brachypodium Initiative"/>
        </authorList>
    </citation>
    <scope>NUCLEOTIDE SEQUENCE [LARGE SCALE GENOMIC DNA]</scope>
    <source>
        <strain evidence="5 6">Bd21</strain>
    </source>
</reference>
<evidence type="ECO:0000313" key="5">
    <source>
        <dbReference type="EMBL" id="KQK10279.1"/>
    </source>
</evidence>
<dbReference type="Gramene" id="PNT73091">
    <property type="protein sequence ID" value="PNT73091"/>
    <property type="gene ID" value="BRADI_2g53140v3"/>
</dbReference>
<dbReference type="PANTHER" id="PTHR47926">
    <property type="entry name" value="PENTATRICOPEPTIDE REPEAT-CONTAINING PROTEIN"/>
    <property type="match status" value="1"/>
</dbReference>
<reference evidence="5" key="2">
    <citation type="submission" date="2017-06" db="EMBL/GenBank/DDBJ databases">
        <title>WGS assembly of Brachypodium distachyon.</title>
        <authorList>
            <consortium name="The International Brachypodium Initiative"/>
            <person name="Lucas S."/>
            <person name="Harmon-Smith M."/>
            <person name="Lail K."/>
            <person name="Tice H."/>
            <person name="Grimwood J."/>
            <person name="Bruce D."/>
            <person name="Barry K."/>
            <person name="Shu S."/>
            <person name="Lindquist E."/>
            <person name="Wang M."/>
            <person name="Pitluck S."/>
            <person name="Vogel J.P."/>
            <person name="Garvin D.F."/>
            <person name="Mockler T.C."/>
            <person name="Schmutz J."/>
            <person name="Rokhsar D."/>
            <person name="Bevan M.W."/>
        </authorList>
    </citation>
    <scope>NUCLEOTIDE SEQUENCE</scope>
    <source>
        <strain evidence="5">Bd21</strain>
    </source>
</reference>
<feature type="repeat" description="PPR" evidence="3">
    <location>
        <begin position="263"/>
        <end position="293"/>
    </location>
</feature>
<dbReference type="EnsemblPlants" id="PNT73091">
    <property type="protein sequence ID" value="PNT73091"/>
    <property type="gene ID" value="BRADI_2g53140v3"/>
</dbReference>
<dbReference type="EMBL" id="CM000881">
    <property type="protein sequence ID" value="PNT73091.1"/>
    <property type="molecule type" value="Genomic_DNA"/>
</dbReference>
<dbReference type="PROSITE" id="PS51375">
    <property type="entry name" value="PPR"/>
    <property type="match status" value="4"/>
</dbReference>
<dbReference type="InterPro" id="IPR046960">
    <property type="entry name" value="PPR_At4g14850-like_plant"/>
</dbReference>
<dbReference type="Gramene" id="KQK10279">
    <property type="protein sequence ID" value="KQK10279"/>
    <property type="gene ID" value="BRADI_2g53140v3"/>
</dbReference>
<evidence type="ECO:0000313" key="6">
    <source>
        <dbReference type="EnsemblPlants" id="KQK10279"/>
    </source>
</evidence>
<dbReference type="Pfam" id="PF13041">
    <property type="entry name" value="PPR_2"/>
    <property type="match status" value="2"/>
</dbReference>
<reference evidence="6" key="3">
    <citation type="submission" date="2018-08" db="UniProtKB">
        <authorList>
            <consortium name="EnsemblPlants"/>
        </authorList>
    </citation>
    <scope>IDENTIFICATION</scope>
    <source>
        <strain evidence="6">cv. Bd21</strain>
    </source>
</reference>
<feature type="repeat" description="PPR" evidence="3">
    <location>
        <begin position="193"/>
        <end position="227"/>
    </location>
</feature>
<dbReference type="NCBIfam" id="TIGR00756">
    <property type="entry name" value="PPR"/>
    <property type="match status" value="4"/>
</dbReference>
<keyword evidence="2" id="KW-0809">Transit peptide</keyword>
<organism evidence="5">
    <name type="scientific">Brachypodium distachyon</name>
    <name type="common">Purple false brome</name>
    <name type="synonym">Trachynia distachya</name>
    <dbReference type="NCBI Taxonomy" id="15368"/>
    <lineage>
        <taxon>Eukaryota</taxon>
        <taxon>Viridiplantae</taxon>
        <taxon>Streptophyta</taxon>
        <taxon>Embryophyta</taxon>
        <taxon>Tracheophyta</taxon>
        <taxon>Spermatophyta</taxon>
        <taxon>Magnoliopsida</taxon>
        <taxon>Liliopsida</taxon>
        <taxon>Poales</taxon>
        <taxon>Poaceae</taxon>
        <taxon>BOP clade</taxon>
        <taxon>Pooideae</taxon>
        <taxon>Stipodae</taxon>
        <taxon>Brachypodieae</taxon>
        <taxon>Brachypodium</taxon>
    </lineage>
</organism>
<evidence type="ECO:0000256" key="3">
    <source>
        <dbReference type="PROSITE-ProRule" id="PRU00708"/>
    </source>
</evidence>
<gene>
    <name evidence="6" type="primary">LOC100830300</name>
    <name evidence="5" type="ORF">BRADI_2g53140v3</name>
</gene>
<name>I1HSR1_BRADI</name>
<dbReference type="HOGENOM" id="CLU_002706_37_2_1"/>
<dbReference type="GO" id="GO:0008270">
    <property type="term" value="F:zinc ion binding"/>
    <property type="evidence" value="ECO:0007669"/>
    <property type="project" value="InterPro"/>
</dbReference>
<protein>
    <recommendedName>
        <fullName evidence="4">DYW domain-containing protein</fullName>
    </recommendedName>
</protein>
<dbReference type="OMA" id="ASNSQWD"/>
<proteinExistence type="predicted"/>
<feature type="domain" description="DYW" evidence="4">
    <location>
        <begin position="508"/>
        <end position="600"/>
    </location>
</feature>
<dbReference type="InterPro" id="IPR046848">
    <property type="entry name" value="E_motif"/>
</dbReference>
<dbReference type="PANTHER" id="PTHR47926:SF461">
    <property type="entry name" value="PENTATRICOPEPTIDE REPEAT SUPERFAMILY PROTEIN"/>
    <property type="match status" value="1"/>
</dbReference>
<dbReference type="GO" id="GO:0009451">
    <property type="term" value="P:RNA modification"/>
    <property type="evidence" value="ECO:0007669"/>
    <property type="project" value="InterPro"/>
</dbReference>
<feature type="repeat" description="PPR" evidence="3">
    <location>
        <begin position="294"/>
        <end position="328"/>
    </location>
</feature>
<dbReference type="InterPro" id="IPR032867">
    <property type="entry name" value="DYW_dom"/>
</dbReference>
<dbReference type="InterPro" id="IPR002885">
    <property type="entry name" value="PPR_rpt"/>
</dbReference>
<dbReference type="Pfam" id="PF14432">
    <property type="entry name" value="DYW_deaminase"/>
    <property type="match status" value="1"/>
</dbReference>
<evidence type="ECO:0000259" key="4">
    <source>
        <dbReference type="Pfam" id="PF14432"/>
    </source>
</evidence>
<dbReference type="Pfam" id="PF01535">
    <property type="entry name" value="PPR"/>
    <property type="match status" value="2"/>
</dbReference>
<evidence type="ECO:0000256" key="1">
    <source>
        <dbReference type="ARBA" id="ARBA00022737"/>
    </source>
</evidence>
<dbReference type="FunFam" id="1.25.40.10:FF:000913">
    <property type="entry name" value="Os01g0814300 protein"/>
    <property type="match status" value="1"/>
</dbReference>
<dbReference type="AlphaFoldDB" id="I1HSR1"/>
<keyword evidence="7" id="KW-1185">Reference proteome</keyword>
<dbReference type="EnsemblPlants" id="KQK10279">
    <property type="protein sequence ID" value="KQK10279"/>
    <property type="gene ID" value="BRADI_2g53140v3"/>
</dbReference>
<dbReference type="EMBL" id="CM000881">
    <property type="protein sequence ID" value="KQK10279.1"/>
    <property type="molecule type" value="Genomic_DNA"/>
</dbReference>
<dbReference type="eggNOG" id="KOG4197">
    <property type="taxonomic scope" value="Eukaryota"/>
</dbReference>
<dbReference type="OrthoDB" id="185373at2759"/>
<sequence length="600" mass="66402">MQHQLLRPHDAASLPRHLLEARVVSLVRRCPGLRALRGAHAHFLRLRLPRLTYAFALSKLLASCAAASATTVASSYARALFDQIPEPTAFCYNSLIRAVSGSGSSSNSGTTDTFLLYRRMLHAGSPAPNSFTLAFVLKACTALGEGQQLHAQAFGHGLEPSPYVQTGLLNLYARCEEVALARNVFDGMVEDKNLVAWSSMIGGYSRMGMVNEALGLFRDMQAVGVNPDEVTMVSVISACAKAGALDLGKWVHAFIDRKGITVDLELSTALIDMYAKCGLIERAKSVFDSMVERDTKAWSAMIVGLAMHGLAEDALGLFSRMLQLKVRPNNVTFVGVLSACAHSGLVDDGRRYWCTMQELGIEASMENYGCMVDLLCRSGLLDEAFSFVTGMPISPNSVIWRNLLVASKSSNRIDIVELASRRLFELEPQNPENYVLLSNLYALNSQWDRVRYMRKKMKDNNVTVVAGCSSIEINGYLHKFVVSDGSHPEIKKIRLVLREIADRVLCAGHKPWTAAVLHDVVEEEKEVALCEHSERLAIAYGLLKTKAPHVIRVVKNLRFCPDCHEVTKIISKSYGREIIVRDRVRFHRFIGGSCSCNDFW</sequence>
<dbReference type="GO" id="GO:0003723">
    <property type="term" value="F:RNA binding"/>
    <property type="evidence" value="ECO:0007669"/>
    <property type="project" value="InterPro"/>
</dbReference>
<dbReference type="KEGG" id="bdi:100830300"/>
<accession>I1HSR1</accession>
<keyword evidence="1" id="KW-0677">Repeat</keyword>
<evidence type="ECO:0000256" key="2">
    <source>
        <dbReference type="ARBA" id="ARBA00022946"/>
    </source>
</evidence>
<feature type="repeat" description="PPR" evidence="3">
    <location>
        <begin position="329"/>
        <end position="363"/>
    </location>
</feature>
<dbReference type="Proteomes" id="UP000008810">
    <property type="component" value="Chromosome 2"/>
</dbReference>
<dbReference type="FunFam" id="1.25.40.10:FF:000404">
    <property type="entry name" value="Pentatricopeptide repeat-containing protein chloroplastic"/>
    <property type="match status" value="1"/>
</dbReference>